<evidence type="ECO:0000256" key="5">
    <source>
        <dbReference type="HAMAP-Rule" id="MF_00658"/>
    </source>
</evidence>
<protein>
    <recommendedName>
        <fullName evidence="5">Ribosomal RNA large subunit methyltransferase H</fullName>
        <ecNumber evidence="5">2.1.1.177</ecNumber>
    </recommendedName>
    <alternativeName>
        <fullName evidence="5">23S rRNA (pseudouridine1915-N3)-methyltransferase</fullName>
    </alternativeName>
    <alternativeName>
        <fullName evidence="5">23S rRNA m3Psi1915 methyltransferase</fullName>
    </alternativeName>
    <alternativeName>
        <fullName evidence="5">rRNA (pseudouridine-N3-)-methyltransferase RlmH</fullName>
    </alternativeName>
</protein>
<dbReference type="EC" id="2.1.1.177" evidence="5"/>
<dbReference type="PIRSF" id="PIRSF004505">
    <property type="entry name" value="MT_bac"/>
    <property type="match status" value="1"/>
</dbReference>
<evidence type="ECO:0000256" key="2">
    <source>
        <dbReference type="ARBA" id="ARBA00022679"/>
    </source>
</evidence>
<keyword evidence="3 5" id="KW-0949">S-adenosyl-L-methionine</keyword>
<evidence type="ECO:0000256" key="4">
    <source>
        <dbReference type="ARBA" id="ARBA00038303"/>
    </source>
</evidence>
<keyword evidence="7" id="KW-1185">Reference proteome</keyword>
<reference evidence="6 7" key="1">
    <citation type="journal article" date="2016" name="BMC Genomics">
        <title>Genomic analysis of the nitrate-respiring Sphingopyxis granuli (formerly Sphingomonas macrogoltabida) strain TFA.</title>
        <authorList>
            <person name="Garcia-Romero I."/>
            <person name="Perez-Pulido A.J."/>
            <person name="Gonzalez-Flores Y.E."/>
            <person name="Reyes-Ramirez F."/>
            <person name="Santero E."/>
            <person name="Floriano B."/>
        </authorList>
    </citation>
    <scope>NUCLEOTIDE SEQUENCE [LARGE SCALE GENOMIC DNA]</scope>
    <source>
        <strain evidence="6 7">TFA</strain>
    </source>
</reference>
<feature type="binding site" evidence="5">
    <location>
        <position position="80"/>
    </location>
    <ligand>
        <name>S-adenosyl-L-methionine</name>
        <dbReference type="ChEBI" id="CHEBI:59789"/>
    </ligand>
</feature>
<comment type="subunit">
    <text evidence="5">Homodimer.</text>
</comment>
<comment type="catalytic activity">
    <reaction evidence="5">
        <text>pseudouridine(1915) in 23S rRNA + S-adenosyl-L-methionine = N(3)-methylpseudouridine(1915) in 23S rRNA + S-adenosyl-L-homocysteine + H(+)</text>
        <dbReference type="Rhea" id="RHEA:42752"/>
        <dbReference type="Rhea" id="RHEA-COMP:10221"/>
        <dbReference type="Rhea" id="RHEA-COMP:10222"/>
        <dbReference type="ChEBI" id="CHEBI:15378"/>
        <dbReference type="ChEBI" id="CHEBI:57856"/>
        <dbReference type="ChEBI" id="CHEBI:59789"/>
        <dbReference type="ChEBI" id="CHEBI:65314"/>
        <dbReference type="ChEBI" id="CHEBI:74486"/>
        <dbReference type="EC" id="2.1.1.177"/>
    </reaction>
</comment>
<dbReference type="InterPro" id="IPR029028">
    <property type="entry name" value="Alpha/beta_knot_MTases"/>
</dbReference>
<dbReference type="EMBL" id="CP012199">
    <property type="protein sequence ID" value="AMG73180.1"/>
    <property type="molecule type" value="Genomic_DNA"/>
</dbReference>
<dbReference type="KEGG" id="sgi:SGRAN_0785"/>
<dbReference type="GO" id="GO:0005737">
    <property type="term" value="C:cytoplasm"/>
    <property type="evidence" value="ECO:0007669"/>
    <property type="project" value="UniProtKB-SubCell"/>
</dbReference>
<dbReference type="Proteomes" id="UP000058599">
    <property type="component" value="Chromosome"/>
</dbReference>
<evidence type="ECO:0000256" key="1">
    <source>
        <dbReference type="ARBA" id="ARBA00022603"/>
    </source>
</evidence>
<feature type="binding site" evidence="5">
    <location>
        <position position="112"/>
    </location>
    <ligand>
        <name>S-adenosyl-L-methionine</name>
        <dbReference type="ChEBI" id="CHEBI:59789"/>
    </ligand>
</feature>
<keyword evidence="1 5" id="KW-0489">Methyltransferase</keyword>
<dbReference type="GO" id="GO:0070038">
    <property type="term" value="F:rRNA (pseudouridine-N3-)-methyltransferase activity"/>
    <property type="evidence" value="ECO:0007669"/>
    <property type="project" value="UniProtKB-UniRule"/>
</dbReference>
<evidence type="ECO:0000313" key="6">
    <source>
        <dbReference type="EMBL" id="AMG73180.1"/>
    </source>
</evidence>
<comment type="caution">
    <text evidence="5">Lacks conserved residue(s) required for the propagation of feature annotation.</text>
</comment>
<proteinExistence type="inferred from homology"/>
<accession>A0AA86L2U3</accession>
<dbReference type="PANTHER" id="PTHR33603:SF1">
    <property type="entry name" value="RIBOSOMAL RNA LARGE SUBUNIT METHYLTRANSFERASE H"/>
    <property type="match status" value="1"/>
</dbReference>
<dbReference type="HAMAP" id="MF_00658">
    <property type="entry name" value="23SrRNA_methyltr_H"/>
    <property type="match status" value="1"/>
</dbReference>
<evidence type="ECO:0000313" key="7">
    <source>
        <dbReference type="Proteomes" id="UP000058599"/>
    </source>
</evidence>
<dbReference type="CDD" id="cd18081">
    <property type="entry name" value="RlmH-like"/>
    <property type="match status" value="1"/>
</dbReference>
<dbReference type="SUPFAM" id="SSF75217">
    <property type="entry name" value="alpha/beta knot"/>
    <property type="match status" value="1"/>
</dbReference>
<sequence length="167" mass="18378">MGLDRQGGREGSGLVPLSPKVNDNAMLLHIIARGRIGRGPEAELVERYMKRLTWPHRISELPDTGGRMPAAAAGSRIVLLDEGGEQMASLEFARLLETWRDGGVREARFCLGAADGFTPAERQGADRVIAFGRATWPHLMARAMLAEQLWRATSIVAGHPYHREGRQ</sequence>
<keyword evidence="2 5" id="KW-0808">Transferase</keyword>
<dbReference type="Gene3D" id="3.40.1280.10">
    <property type="match status" value="1"/>
</dbReference>
<gene>
    <name evidence="5 6" type="primary">rlmH</name>
    <name evidence="6" type="ORF">SGRAN_0785</name>
</gene>
<evidence type="ECO:0000256" key="3">
    <source>
        <dbReference type="ARBA" id="ARBA00022691"/>
    </source>
</evidence>
<dbReference type="InterPro" id="IPR003742">
    <property type="entry name" value="RlmH-like"/>
</dbReference>
<name>A0AA86L2U3_9SPHN</name>
<dbReference type="InterPro" id="IPR029026">
    <property type="entry name" value="tRNA_m1G_MTases_N"/>
</dbReference>
<dbReference type="PANTHER" id="PTHR33603">
    <property type="entry name" value="METHYLTRANSFERASE"/>
    <property type="match status" value="1"/>
</dbReference>
<comment type="subcellular location">
    <subcellularLocation>
        <location evidence="5">Cytoplasm</location>
    </subcellularLocation>
</comment>
<dbReference type="AlphaFoldDB" id="A0AA86L2U3"/>
<dbReference type="Pfam" id="PF02590">
    <property type="entry name" value="SPOUT_MTase"/>
    <property type="match status" value="1"/>
</dbReference>
<keyword evidence="5" id="KW-0963">Cytoplasm</keyword>
<comment type="function">
    <text evidence="5">Specifically methylates the pseudouridine at position 1915 (m3Psi1915) in 23S rRNA.</text>
</comment>
<organism evidence="6 7">
    <name type="scientific">Sphingopyxis granuli</name>
    <dbReference type="NCBI Taxonomy" id="267128"/>
    <lineage>
        <taxon>Bacteria</taxon>
        <taxon>Pseudomonadati</taxon>
        <taxon>Pseudomonadota</taxon>
        <taxon>Alphaproteobacteria</taxon>
        <taxon>Sphingomonadales</taxon>
        <taxon>Sphingomonadaceae</taxon>
        <taxon>Sphingopyxis</taxon>
    </lineage>
</organism>
<keyword evidence="5" id="KW-0698">rRNA processing</keyword>
<comment type="similarity">
    <text evidence="4 5">Belongs to the RNA methyltransferase RlmH family.</text>
</comment>